<dbReference type="InterPro" id="IPR012373">
    <property type="entry name" value="Ferrdict_sens_TM"/>
</dbReference>
<name>A0ABT7NJG1_9SPHI</name>
<feature type="domain" description="Protein FecR C-terminal" evidence="3">
    <location>
        <begin position="256"/>
        <end position="319"/>
    </location>
</feature>
<evidence type="ECO:0000313" key="5">
    <source>
        <dbReference type="Proteomes" id="UP001170954"/>
    </source>
</evidence>
<dbReference type="RefSeq" id="WP_254526799.1">
    <property type="nucleotide sequence ID" value="NZ_JACAGK010000007.1"/>
</dbReference>
<evidence type="ECO:0000256" key="1">
    <source>
        <dbReference type="SAM" id="Phobius"/>
    </source>
</evidence>
<dbReference type="Gene3D" id="3.55.50.30">
    <property type="match status" value="1"/>
</dbReference>
<dbReference type="PIRSF" id="PIRSF018266">
    <property type="entry name" value="FecR"/>
    <property type="match status" value="1"/>
</dbReference>
<comment type="caution">
    <text evidence="4">The sequence shown here is derived from an EMBL/GenBank/DDBJ whole genome shotgun (WGS) entry which is preliminary data.</text>
</comment>
<keyword evidence="1" id="KW-0812">Transmembrane</keyword>
<dbReference type="EMBL" id="JACAGK010000007">
    <property type="protein sequence ID" value="MDM1047347.1"/>
    <property type="molecule type" value="Genomic_DNA"/>
</dbReference>
<dbReference type="Gene3D" id="2.60.120.1440">
    <property type="match status" value="1"/>
</dbReference>
<proteinExistence type="predicted"/>
<dbReference type="InterPro" id="IPR032508">
    <property type="entry name" value="FecR_C"/>
</dbReference>
<keyword evidence="1" id="KW-1133">Transmembrane helix</keyword>
<reference evidence="4" key="1">
    <citation type="submission" date="2020-06" db="EMBL/GenBank/DDBJ databases">
        <authorList>
            <person name="Dong N."/>
        </authorList>
    </citation>
    <scope>NUCLEOTIDE SEQUENCE</scope>
    <source>
        <strain evidence="4">R1692</strain>
    </source>
</reference>
<dbReference type="Pfam" id="PF04773">
    <property type="entry name" value="FecR"/>
    <property type="match status" value="1"/>
</dbReference>
<organism evidence="4 5">
    <name type="scientific">Sphingobacterium hotanense</name>
    <dbReference type="NCBI Taxonomy" id="649196"/>
    <lineage>
        <taxon>Bacteria</taxon>
        <taxon>Pseudomonadati</taxon>
        <taxon>Bacteroidota</taxon>
        <taxon>Sphingobacteriia</taxon>
        <taxon>Sphingobacteriales</taxon>
        <taxon>Sphingobacteriaceae</taxon>
        <taxon>Sphingobacterium</taxon>
    </lineage>
</organism>
<dbReference type="Pfam" id="PF16344">
    <property type="entry name" value="FecR_C"/>
    <property type="match status" value="1"/>
</dbReference>
<protein>
    <submittedName>
        <fullName evidence="4">FecR family protein</fullName>
    </submittedName>
</protein>
<feature type="domain" description="FecR protein" evidence="2">
    <location>
        <begin position="123"/>
        <end position="207"/>
    </location>
</feature>
<dbReference type="Proteomes" id="UP001170954">
    <property type="component" value="Unassembled WGS sequence"/>
</dbReference>
<evidence type="ECO:0000259" key="2">
    <source>
        <dbReference type="Pfam" id="PF04773"/>
    </source>
</evidence>
<reference evidence="4" key="2">
    <citation type="journal article" date="2022" name="Sci. Total Environ.">
        <title>Prevalence, transmission, and molecular epidemiology of tet(X)-positive bacteria among humans, animals, and environmental niches in China: An epidemiological, and genomic-based study.</title>
        <authorList>
            <person name="Dong N."/>
            <person name="Zeng Y."/>
            <person name="Cai C."/>
            <person name="Sun C."/>
            <person name="Lu J."/>
            <person name="Liu C."/>
            <person name="Zhou H."/>
            <person name="Sun Q."/>
            <person name="Shu L."/>
            <person name="Wang H."/>
            <person name="Wang Y."/>
            <person name="Wang S."/>
            <person name="Wu C."/>
            <person name="Chan E.W."/>
            <person name="Chen G."/>
            <person name="Shen Z."/>
            <person name="Chen S."/>
            <person name="Zhang R."/>
        </authorList>
    </citation>
    <scope>NUCLEOTIDE SEQUENCE</scope>
    <source>
        <strain evidence="4">R1692</strain>
    </source>
</reference>
<accession>A0ABT7NJG1</accession>
<feature type="transmembrane region" description="Helical" evidence="1">
    <location>
        <begin position="75"/>
        <end position="97"/>
    </location>
</feature>
<keyword evidence="5" id="KW-1185">Reference proteome</keyword>
<dbReference type="PANTHER" id="PTHR30273:SF2">
    <property type="entry name" value="PROTEIN FECR"/>
    <property type="match status" value="1"/>
</dbReference>
<dbReference type="PANTHER" id="PTHR30273">
    <property type="entry name" value="PERIPLASMIC SIGNAL SENSOR AND SIGMA FACTOR ACTIVATOR FECR-RELATED"/>
    <property type="match status" value="1"/>
</dbReference>
<evidence type="ECO:0000259" key="3">
    <source>
        <dbReference type="Pfam" id="PF16344"/>
    </source>
</evidence>
<evidence type="ECO:0000313" key="4">
    <source>
        <dbReference type="EMBL" id="MDM1047347.1"/>
    </source>
</evidence>
<keyword evidence="1" id="KW-0472">Membrane</keyword>
<dbReference type="InterPro" id="IPR006860">
    <property type="entry name" value="FecR"/>
</dbReference>
<gene>
    <name evidence="4" type="ORF">HX018_03710</name>
</gene>
<sequence length="330" mass="37067">MKREEKELNRLISGYINGTIDQQEREKLLLWMEQLEVSNSEGLIHPGLKAELKARIDEQLFGTEKSTTAFISKIGLRWISVAAVFLLLLGVGSFHFLKKASDLGSPQLAIQQAEDFQIRVQKDSSFYLSDGSLAHLLAGSTLSWNSKYNTTDRALELHGTAFFKVKKDTLRPFSVLSNSILTTALGTEFWVSEYGKNTSVKLISGSVLLQRKNHAGALSTIGTLKPGEKWSMKKKRSAKEIKSEPETDLKHLKSALRFENAALSKVFKELESNFHVKFQIDADVEVDMTFYGTFGEDEQLVDILEIISLANDLKFEDQGHPGQIRVLKIK</sequence>